<dbReference type="EMBL" id="FUWP01000055">
    <property type="protein sequence ID" value="SKA58534.1"/>
    <property type="molecule type" value="Genomic_DNA"/>
</dbReference>
<name>A0A1T4V0U6_9GAMM</name>
<accession>A0A1T4V0U6</accession>
<sequence length="62" mass="7112">MINRIIDERYTLEKPTGVITNLQSDELITTLGRAAVDRIMEDGKWVTFNWSSFRINKGTQPA</sequence>
<protein>
    <submittedName>
        <fullName evidence="1">DNA replication protein DnaC</fullName>
    </submittedName>
</protein>
<evidence type="ECO:0000313" key="1">
    <source>
        <dbReference type="EMBL" id="SKA58534.1"/>
    </source>
</evidence>
<dbReference type="AlphaFoldDB" id="A0A1T4V0U6"/>
<dbReference type="Gene3D" id="3.40.50.300">
    <property type="entry name" value="P-loop containing nucleotide triphosphate hydrolases"/>
    <property type="match status" value="1"/>
</dbReference>
<gene>
    <name evidence="1" type="primary">dnaC_1</name>
    <name evidence="1" type="ORF">CZ814_03982</name>
</gene>
<proteinExistence type="predicted"/>
<organism evidence="1 2">
    <name type="scientific">Photobacterium toruni</name>
    <dbReference type="NCBI Taxonomy" id="1935446"/>
    <lineage>
        <taxon>Bacteria</taxon>
        <taxon>Pseudomonadati</taxon>
        <taxon>Pseudomonadota</taxon>
        <taxon>Gammaproteobacteria</taxon>
        <taxon>Vibrionales</taxon>
        <taxon>Vibrionaceae</taxon>
        <taxon>Photobacterium</taxon>
    </lineage>
</organism>
<evidence type="ECO:0000313" key="2">
    <source>
        <dbReference type="Proteomes" id="UP000191116"/>
    </source>
</evidence>
<reference evidence="1 2" key="1">
    <citation type="submission" date="2017-02" db="EMBL/GenBank/DDBJ databases">
        <authorList>
            <person name="Peterson S.W."/>
        </authorList>
    </citation>
    <scope>NUCLEOTIDE SEQUENCE [LARGE SCALE GENOMIC DNA]</scope>
    <source>
        <strain evidence="1 2">CECT 9189</strain>
    </source>
</reference>
<dbReference type="Proteomes" id="UP000191116">
    <property type="component" value="Unassembled WGS sequence"/>
</dbReference>
<dbReference type="InterPro" id="IPR027417">
    <property type="entry name" value="P-loop_NTPase"/>
</dbReference>